<keyword evidence="4" id="KW-0808">Transferase</keyword>
<evidence type="ECO:0000313" key="10">
    <source>
        <dbReference type="EMBL" id="GAA2128952.1"/>
    </source>
</evidence>
<feature type="transmembrane region" description="Helical" evidence="9">
    <location>
        <begin position="96"/>
        <end position="114"/>
    </location>
</feature>
<keyword evidence="6 9" id="KW-1133">Transmembrane helix</keyword>
<keyword evidence="7 9" id="KW-0472">Membrane</keyword>
<evidence type="ECO:0000313" key="11">
    <source>
        <dbReference type="Proteomes" id="UP001500575"/>
    </source>
</evidence>
<dbReference type="EMBL" id="BAAAQQ010000013">
    <property type="protein sequence ID" value="GAA2128952.1"/>
    <property type="molecule type" value="Genomic_DNA"/>
</dbReference>
<evidence type="ECO:0008006" key="12">
    <source>
        <dbReference type="Google" id="ProtNLM"/>
    </source>
</evidence>
<evidence type="ECO:0000256" key="4">
    <source>
        <dbReference type="ARBA" id="ARBA00022679"/>
    </source>
</evidence>
<dbReference type="PANTHER" id="PTHR33908">
    <property type="entry name" value="MANNOSYLTRANSFERASE YKCB-RELATED"/>
    <property type="match status" value="1"/>
</dbReference>
<keyword evidence="3" id="KW-0328">Glycosyltransferase</keyword>
<feature type="transmembrane region" description="Helical" evidence="9">
    <location>
        <begin position="328"/>
        <end position="347"/>
    </location>
</feature>
<feature type="transmembrane region" description="Helical" evidence="9">
    <location>
        <begin position="16"/>
        <end position="33"/>
    </location>
</feature>
<feature type="transmembrane region" description="Helical" evidence="9">
    <location>
        <begin position="304"/>
        <end position="322"/>
    </location>
</feature>
<evidence type="ECO:0000256" key="2">
    <source>
        <dbReference type="ARBA" id="ARBA00022475"/>
    </source>
</evidence>
<feature type="transmembrane region" description="Helical" evidence="9">
    <location>
        <begin position="209"/>
        <end position="229"/>
    </location>
</feature>
<evidence type="ECO:0000256" key="7">
    <source>
        <dbReference type="ARBA" id="ARBA00023136"/>
    </source>
</evidence>
<comment type="similarity">
    <text evidence="8">Belongs to the glycosyltransferase 87 family.</text>
</comment>
<keyword evidence="5 9" id="KW-0812">Transmembrane</keyword>
<organism evidence="10 11">
    <name type="scientific">Nocardioides bigeumensis</name>
    <dbReference type="NCBI Taxonomy" id="433657"/>
    <lineage>
        <taxon>Bacteria</taxon>
        <taxon>Bacillati</taxon>
        <taxon>Actinomycetota</taxon>
        <taxon>Actinomycetes</taxon>
        <taxon>Propionibacteriales</taxon>
        <taxon>Nocardioidaceae</taxon>
        <taxon>Nocardioides</taxon>
    </lineage>
</organism>
<evidence type="ECO:0000256" key="9">
    <source>
        <dbReference type="SAM" id="Phobius"/>
    </source>
</evidence>
<evidence type="ECO:0000256" key="8">
    <source>
        <dbReference type="ARBA" id="ARBA00024033"/>
    </source>
</evidence>
<protein>
    <recommendedName>
        <fullName evidence="12">Glycosyltransferase RgtA/B/C/D-like domain-containing protein</fullName>
    </recommendedName>
</protein>
<comment type="subcellular location">
    <subcellularLocation>
        <location evidence="1">Cell membrane</location>
        <topology evidence="1">Multi-pass membrane protein</topology>
    </subcellularLocation>
</comment>
<feature type="transmembrane region" description="Helical" evidence="9">
    <location>
        <begin position="126"/>
        <end position="144"/>
    </location>
</feature>
<evidence type="ECO:0000256" key="6">
    <source>
        <dbReference type="ARBA" id="ARBA00022989"/>
    </source>
</evidence>
<keyword evidence="2" id="KW-1003">Cell membrane</keyword>
<proteinExistence type="inferred from homology"/>
<dbReference type="PANTHER" id="PTHR33908:SF11">
    <property type="entry name" value="MEMBRANE PROTEIN"/>
    <property type="match status" value="1"/>
</dbReference>
<dbReference type="RefSeq" id="WP_344304602.1">
    <property type="nucleotide sequence ID" value="NZ_BAAAQQ010000013.1"/>
</dbReference>
<evidence type="ECO:0000256" key="1">
    <source>
        <dbReference type="ARBA" id="ARBA00004651"/>
    </source>
</evidence>
<feature type="transmembrane region" description="Helical" evidence="9">
    <location>
        <begin position="181"/>
        <end position="200"/>
    </location>
</feature>
<evidence type="ECO:0000256" key="3">
    <source>
        <dbReference type="ARBA" id="ARBA00022676"/>
    </source>
</evidence>
<feature type="transmembrane region" description="Helical" evidence="9">
    <location>
        <begin position="274"/>
        <end position="292"/>
    </location>
</feature>
<comment type="caution">
    <text evidence="10">The sequence shown here is derived from an EMBL/GenBank/DDBJ whole genome shotgun (WGS) entry which is preliminary data.</text>
</comment>
<dbReference type="InterPro" id="IPR018584">
    <property type="entry name" value="GT87"/>
</dbReference>
<dbReference type="Pfam" id="PF09594">
    <property type="entry name" value="GT87"/>
    <property type="match status" value="1"/>
</dbReference>
<accession>A0ABN2YNE8</accession>
<dbReference type="Proteomes" id="UP001500575">
    <property type="component" value="Unassembled WGS sequence"/>
</dbReference>
<name>A0ABN2YNE8_9ACTN</name>
<gene>
    <name evidence="10" type="ORF">GCM10009843_30010</name>
</gene>
<reference evidence="10 11" key="1">
    <citation type="journal article" date="2019" name="Int. J. Syst. Evol. Microbiol.">
        <title>The Global Catalogue of Microorganisms (GCM) 10K type strain sequencing project: providing services to taxonomists for standard genome sequencing and annotation.</title>
        <authorList>
            <consortium name="The Broad Institute Genomics Platform"/>
            <consortium name="The Broad Institute Genome Sequencing Center for Infectious Disease"/>
            <person name="Wu L."/>
            <person name="Ma J."/>
        </authorList>
    </citation>
    <scope>NUCLEOTIDE SEQUENCE [LARGE SCALE GENOMIC DNA]</scope>
    <source>
        <strain evidence="10 11">JCM 16021</strain>
    </source>
</reference>
<keyword evidence="11" id="KW-1185">Reference proteome</keyword>
<sequence>MEADAPQGARRRFDPVGPLVAVAALVLFALHRFEGLLTRDLALYSYAGQQVADGVPPYEGVMNRSGPFAHLVPGLGAALARLVGGETGADDLFGQRVLFLVLSALCVWVAYLLGRDLYDGSRSAGLTAAALLVCIPAVITYATGGPREKTTMMLLLELALLAAVHRRWWWAGAFVALTTLTWQPVFFPALAAVVLAAVLAPRGSRWRSVAAIVGGGGAATALTVLYFVLVGAVDDFLDGFVRIHLTYTYQPGLYDDLENQWEGIVEGFGRSLDFVLAGLVLLVLLAPMELALRRRRTSEQARTRVAFAVATVVGVAWSWRVFNGYADALMLVPFAALGLAGLVSLVATYATWRASAVLATAWVLIAGYLGQDWSRHEGERMLPKQEEEVAAAFAVLPDDATVISVEAPQVLVLTGRTNPTQHQMFRLGLEEYVEDTWPGGLAGYADYIRDEAPTVVTVGPGARYDWLLEGLGDDYTQVGSSPGWWWFARTDLGPETLDGLAAAVRG</sequence>
<dbReference type="InterPro" id="IPR050297">
    <property type="entry name" value="LipidA_mod_glycosyltrf_83"/>
</dbReference>
<evidence type="ECO:0000256" key="5">
    <source>
        <dbReference type="ARBA" id="ARBA00022692"/>
    </source>
</evidence>